<sequence length="282" mass="32325">MSKRNILKITLPKNNFPVSNELKNKELRKRLIELNDPLILVIGWAGGIDKYVSKYSDIWEEKNCITARYCVSAADGFSSKDTGTLAAANIVEELQERLGVEKRPVLIHSFSNGGGSIYRRLVQNDNYKELKIIGSIIDSAPGKRRLLGGINAVNSTLIAMNAPLLYRYAKVAVFILRSVLKAIWQTFWGKVDHVYKGLIHIPVRWPEGYIYSEKDDVIYADDVREFIDNRKRKAGGSFDIETLQLKDSDHVQHLRKYPILYKEFCFNFFDKAFTIYNQNAKL</sequence>
<evidence type="ECO:0000256" key="2">
    <source>
        <dbReference type="ARBA" id="ARBA00022692"/>
    </source>
</evidence>
<accession>A0A7I8VTW0</accession>
<dbReference type="EMBL" id="CAJFCJ010000007">
    <property type="protein sequence ID" value="CAD5118044.1"/>
    <property type="molecule type" value="Genomic_DNA"/>
</dbReference>
<dbReference type="PANTHER" id="PTHR12265:SF30">
    <property type="entry name" value="TRANSMEMBRANE PROTEIN 53"/>
    <property type="match status" value="1"/>
</dbReference>
<keyword evidence="3" id="KW-1133">Transmembrane helix</keyword>
<keyword evidence="5" id="KW-0539">Nucleus</keyword>
<organism evidence="7 8">
    <name type="scientific">Dimorphilus gyrociliatus</name>
    <dbReference type="NCBI Taxonomy" id="2664684"/>
    <lineage>
        <taxon>Eukaryota</taxon>
        <taxon>Metazoa</taxon>
        <taxon>Spiralia</taxon>
        <taxon>Lophotrochozoa</taxon>
        <taxon>Annelida</taxon>
        <taxon>Polychaeta</taxon>
        <taxon>Polychaeta incertae sedis</taxon>
        <taxon>Dinophilidae</taxon>
        <taxon>Dimorphilus</taxon>
    </lineage>
</organism>
<keyword evidence="8" id="KW-1185">Reference proteome</keyword>
<name>A0A7I8VTW0_9ANNE</name>
<protein>
    <submittedName>
        <fullName evidence="7">DgyrCDS6785</fullName>
    </submittedName>
</protein>
<evidence type="ECO:0000256" key="5">
    <source>
        <dbReference type="ARBA" id="ARBA00023242"/>
    </source>
</evidence>
<keyword evidence="2" id="KW-0812">Transmembrane</keyword>
<evidence type="ECO:0000313" key="7">
    <source>
        <dbReference type="EMBL" id="CAD5118044.1"/>
    </source>
</evidence>
<dbReference type="GO" id="GO:0005640">
    <property type="term" value="C:nuclear outer membrane"/>
    <property type="evidence" value="ECO:0007669"/>
    <property type="project" value="UniProtKB-SubCell"/>
</dbReference>
<gene>
    <name evidence="7" type="ORF">DGYR_LOCUS6483</name>
</gene>
<dbReference type="OrthoDB" id="77878at2759"/>
<dbReference type="AlphaFoldDB" id="A0A7I8VTW0"/>
<comment type="caution">
    <text evidence="7">The sequence shown here is derived from an EMBL/GenBank/DDBJ whole genome shotgun (WGS) entry which is preliminary data.</text>
</comment>
<reference evidence="7 8" key="1">
    <citation type="submission" date="2020-08" db="EMBL/GenBank/DDBJ databases">
        <authorList>
            <person name="Hejnol A."/>
        </authorList>
    </citation>
    <scope>NUCLEOTIDE SEQUENCE [LARGE SCALE GENOMIC DNA]</scope>
</reference>
<dbReference type="InterPro" id="IPR008547">
    <property type="entry name" value="DUF829_TMEM53"/>
</dbReference>
<evidence type="ECO:0000256" key="3">
    <source>
        <dbReference type="ARBA" id="ARBA00022989"/>
    </source>
</evidence>
<dbReference type="Proteomes" id="UP000549394">
    <property type="component" value="Unassembled WGS sequence"/>
</dbReference>
<evidence type="ECO:0000256" key="6">
    <source>
        <dbReference type="ARBA" id="ARBA00034303"/>
    </source>
</evidence>
<evidence type="ECO:0000256" key="4">
    <source>
        <dbReference type="ARBA" id="ARBA00023136"/>
    </source>
</evidence>
<dbReference type="SUPFAM" id="SSF53474">
    <property type="entry name" value="alpha/beta-Hydrolases"/>
    <property type="match status" value="1"/>
</dbReference>
<keyword evidence="4" id="KW-0472">Membrane</keyword>
<proteinExistence type="inferred from homology"/>
<dbReference type="Pfam" id="PF05705">
    <property type="entry name" value="DUF829"/>
    <property type="match status" value="1"/>
</dbReference>
<comment type="subcellular location">
    <subcellularLocation>
        <location evidence="6">Nucleus outer membrane</location>
        <topology evidence="6">Single-pass membrane protein</topology>
    </subcellularLocation>
</comment>
<dbReference type="InterPro" id="IPR029058">
    <property type="entry name" value="AB_hydrolase_fold"/>
</dbReference>
<evidence type="ECO:0000313" key="8">
    <source>
        <dbReference type="Proteomes" id="UP000549394"/>
    </source>
</evidence>
<evidence type="ECO:0000256" key="1">
    <source>
        <dbReference type="ARBA" id="ARBA00007387"/>
    </source>
</evidence>
<comment type="similarity">
    <text evidence="1">Belongs to the TMEM53 family.</text>
</comment>
<dbReference type="PANTHER" id="PTHR12265">
    <property type="entry name" value="TRANSMEMBRANE PROTEIN 53"/>
    <property type="match status" value="1"/>
</dbReference>